<proteinExistence type="predicted"/>
<dbReference type="AlphaFoldDB" id="A0AAD6T907"/>
<protein>
    <submittedName>
        <fullName evidence="1">Uncharacterized protein</fullName>
    </submittedName>
</protein>
<gene>
    <name evidence="1" type="ORF">C8F04DRAFT_1081707</name>
</gene>
<keyword evidence="2" id="KW-1185">Reference proteome</keyword>
<comment type="caution">
    <text evidence="1">The sequence shown here is derived from an EMBL/GenBank/DDBJ whole genome shotgun (WGS) entry which is preliminary data.</text>
</comment>
<name>A0AAD6T907_9AGAR</name>
<evidence type="ECO:0000313" key="2">
    <source>
        <dbReference type="Proteomes" id="UP001218188"/>
    </source>
</evidence>
<sequence length="179" mass="20080">MAAACPQRISNPRRRRIWPRHVGRQSLGFTVCIIHHHSINAVAQDRSSVPMLVIELPLAVTSIPHGLPPPQVIPRYVMYLTQRSYTHPQKINPLILYSLRCAYRGDYSDVTVANWKPDDTLSAELPTCLGYFLDSAFTYRHLPEQTLVIIPPLASAQMAATTSSMAQDKTVFQPCMSPL</sequence>
<dbReference type="EMBL" id="JARJCM010000020">
    <property type="protein sequence ID" value="KAJ7040675.1"/>
    <property type="molecule type" value="Genomic_DNA"/>
</dbReference>
<accession>A0AAD6T907</accession>
<evidence type="ECO:0000313" key="1">
    <source>
        <dbReference type="EMBL" id="KAJ7040675.1"/>
    </source>
</evidence>
<organism evidence="1 2">
    <name type="scientific">Mycena alexandri</name>
    <dbReference type="NCBI Taxonomy" id="1745969"/>
    <lineage>
        <taxon>Eukaryota</taxon>
        <taxon>Fungi</taxon>
        <taxon>Dikarya</taxon>
        <taxon>Basidiomycota</taxon>
        <taxon>Agaricomycotina</taxon>
        <taxon>Agaricomycetes</taxon>
        <taxon>Agaricomycetidae</taxon>
        <taxon>Agaricales</taxon>
        <taxon>Marasmiineae</taxon>
        <taxon>Mycenaceae</taxon>
        <taxon>Mycena</taxon>
    </lineage>
</organism>
<dbReference type="Proteomes" id="UP001218188">
    <property type="component" value="Unassembled WGS sequence"/>
</dbReference>
<reference evidence="1" key="1">
    <citation type="submission" date="2023-03" db="EMBL/GenBank/DDBJ databases">
        <title>Massive genome expansion in bonnet fungi (Mycena s.s.) driven by repeated elements and novel gene families across ecological guilds.</title>
        <authorList>
            <consortium name="Lawrence Berkeley National Laboratory"/>
            <person name="Harder C.B."/>
            <person name="Miyauchi S."/>
            <person name="Viragh M."/>
            <person name="Kuo A."/>
            <person name="Thoen E."/>
            <person name="Andreopoulos B."/>
            <person name="Lu D."/>
            <person name="Skrede I."/>
            <person name="Drula E."/>
            <person name="Henrissat B."/>
            <person name="Morin E."/>
            <person name="Kohler A."/>
            <person name="Barry K."/>
            <person name="LaButti K."/>
            <person name="Morin E."/>
            <person name="Salamov A."/>
            <person name="Lipzen A."/>
            <person name="Mereny Z."/>
            <person name="Hegedus B."/>
            <person name="Baldrian P."/>
            <person name="Stursova M."/>
            <person name="Weitz H."/>
            <person name="Taylor A."/>
            <person name="Grigoriev I.V."/>
            <person name="Nagy L.G."/>
            <person name="Martin F."/>
            <person name="Kauserud H."/>
        </authorList>
    </citation>
    <scope>NUCLEOTIDE SEQUENCE</scope>
    <source>
        <strain evidence="1">CBHHK200</strain>
    </source>
</reference>